<keyword evidence="1" id="KW-0472">Membrane</keyword>
<protein>
    <submittedName>
        <fullName evidence="2">DUF2142 domain-containing protein</fullName>
    </submittedName>
</protein>
<feature type="transmembrane region" description="Helical" evidence="1">
    <location>
        <begin position="339"/>
        <end position="357"/>
    </location>
</feature>
<feature type="transmembrane region" description="Helical" evidence="1">
    <location>
        <begin position="28"/>
        <end position="47"/>
    </location>
</feature>
<feature type="transmembrane region" description="Helical" evidence="1">
    <location>
        <begin position="549"/>
        <end position="570"/>
    </location>
</feature>
<feature type="transmembrane region" description="Helical" evidence="1">
    <location>
        <begin position="150"/>
        <end position="171"/>
    </location>
</feature>
<dbReference type="RefSeq" id="WP_268399431.1">
    <property type="nucleotide sequence ID" value="NZ_CP113787.1"/>
</dbReference>
<feature type="transmembrane region" description="Helical" evidence="1">
    <location>
        <begin position="272"/>
        <end position="289"/>
    </location>
</feature>
<feature type="transmembrane region" description="Helical" evidence="1">
    <location>
        <begin position="201"/>
        <end position="218"/>
    </location>
</feature>
<gene>
    <name evidence="2" type="ORF">OFA60_03495</name>
</gene>
<feature type="transmembrane region" description="Helical" evidence="1">
    <location>
        <begin position="470"/>
        <end position="488"/>
    </location>
</feature>
<evidence type="ECO:0000313" key="2">
    <source>
        <dbReference type="EMBL" id="WAL43636.1"/>
    </source>
</evidence>
<evidence type="ECO:0000313" key="3">
    <source>
        <dbReference type="Proteomes" id="UP001163127"/>
    </source>
</evidence>
<name>A0AA47FJV9_ACTNA</name>
<feature type="transmembrane region" description="Helical" evidence="1">
    <location>
        <begin position="500"/>
        <end position="523"/>
    </location>
</feature>
<reference evidence="2" key="1">
    <citation type="submission" date="2022-11" db="EMBL/GenBank/DDBJ databases">
        <title>Dental biofilm bacteria. Genome sequencing and assembly.</title>
        <authorList>
            <person name="Robertsson C."/>
        </authorList>
    </citation>
    <scope>NUCLEOTIDE SEQUENCE</scope>
    <source>
        <strain evidence="2">CW</strain>
    </source>
</reference>
<dbReference type="InterPro" id="IPR018674">
    <property type="entry name" value="DUF2142_membrane"/>
</dbReference>
<dbReference type="AlphaFoldDB" id="A0AA47FJV9"/>
<dbReference type="Pfam" id="PF09913">
    <property type="entry name" value="DUF2142"/>
    <property type="match status" value="1"/>
</dbReference>
<evidence type="ECO:0000256" key="1">
    <source>
        <dbReference type="SAM" id="Phobius"/>
    </source>
</evidence>
<feature type="transmembrane region" description="Helical" evidence="1">
    <location>
        <begin position="247"/>
        <end position="265"/>
    </location>
</feature>
<keyword evidence="1" id="KW-0812">Transmembrane</keyword>
<sequence length="578" mass="63225">MRSELAKYLRLPTSGNSATGVASPRRPALIGGLLVFLMLLTGLGWAVSSPVQGSPDEDYHLGSIWCPRPADGSCKMDTVNGKPVVRVPIAVASDIVDCYTFKSSISAGCVPGYQDSEIGWSARFDKGAYPIGYYHFHHLFVGKDVQTSVLVMRGVNVLIAVALLGTVGFCAPQRLKRPLIGAVAASWIPMGVYFISSVNPSSWAISGLLVYASALYLATQQEGRSRGVLILCAAIGAVMCLTSRYDAAFFLLIIGLALLFGVRWTRRRWPELCVLVGAAVVGSVVFTSSSQTSKVAYFSRVANLMDSAIGKSLLVLLVVGLALIFAVRRARRWWRELCVAAGVVVFVFFTFMSSLQVSRVSIFSRLQEPAHSAAEQSFVEKLIIGIETAPKYLGGFWGHAWSPGWYDVPLQIRSPHMLAIMAAGAFVAVSLRRGGWRKWVALAVLVTTMIGLPAVFYANGAMNPIEEYQARYIFPMLAPTFFLMLAIDQDEKEWFTVPQAVWVFICGAVCQAISLHTLLMRYVHGNREPWELNLNKGIEWWWSAPVPPMTVWFLTTCAATAALGIAAAMLTRTADKQE</sequence>
<organism evidence="2 3">
    <name type="scientific">Actinomyces naeslundii</name>
    <dbReference type="NCBI Taxonomy" id="1655"/>
    <lineage>
        <taxon>Bacteria</taxon>
        <taxon>Bacillati</taxon>
        <taxon>Actinomycetota</taxon>
        <taxon>Actinomycetes</taxon>
        <taxon>Actinomycetales</taxon>
        <taxon>Actinomycetaceae</taxon>
        <taxon>Actinomyces</taxon>
    </lineage>
</organism>
<accession>A0AA47FJV9</accession>
<feature type="transmembrane region" description="Helical" evidence="1">
    <location>
        <begin position="178"/>
        <end position="195"/>
    </location>
</feature>
<dbReference type="Proteomes" id="UP001163127">
    <property type="component" value="Chromosome"/>
</dbReference>
<feature type="transmembrane region" description="Helical" evidence="1">
    <location>
        <begin position="225"/>
        <end position="241"/>
    </location>
</feature>
<feature type="transmembrane region" description="Helical" evidence="1">
    <location>
        <begin position="414"/>
        <end position="432"/>
    </location>
</feature>
<feature type="transmembrane region" description="Helical" evidence="1">
    <location>
        <begin position="309"/>
        <end position="327"/>
    </location>
</feature>
<keyword evidence="1" id="KW-1133">Transmembrane helix</keyword>
<feature type="transmembrane region" description="Helical" evidence="1">
    <location>
        <begin position="439"/>
        <end position="458"/>
    </location>
</feature>
<dbReference type="EMBL" id="CP113787">
    <property type="protein sequence ID" value="WAL43636.1"/>
    <property type="molecule type" value="Genomic_DNA"/>
</dbReference>
<proteinExistence type="predicted"/>